<comment type="caution">
    <text evidence="2">The sequence shown here is derived from an EMBL/GenBank/DDBJ whole genome shotgun (WGS) entry which is preliminary data.</text>
</comment>
<name>A0AAV6UPM6_9ARAC</name>
<keyword evidence="1" id="KW-1133">Transmembrane helix</keyword>
<accession>A0AAV6UPM6</accession>
<proteinExistence type="predicted"/>
<protein>
    <submittedName>
        <fullName evidence="2">Uncharacterized protein</fullName>
    </submittedName>
</protein>
<keyword evidence="1" id="KW-0472">Membrane</keyword>
<evidence type="ECO:0000256" key="1">
    <source>
        <dbReference type="SAM" id="Phobius"/>
    </source>
</evidence>
<dbReference type="Proteomes" id="UP000827092">
    <property type="component" value="Unassembled WGS sequence"/>
</dbReference>
<reference evidence="2 3" key="1">
    <citation type="journal article" date="2022" name="Nat. Ecol. Evol.">
        <title>A masculinizing supergene underlies an exaggerated male reproductive morph in a spider.</title>
        <authorList>
            <person name="Hendrickx F."/>
            <person name="De Corte Z."/>
            <person name="Sonet G."/>
            <person name="Van Belleghem S.M."/>
            <person name="Kostlbacher S."/>
            <person name="Vangestel C."/>
        </authorList>
    </citation>
    <scope>NUCLEOTIDE SEQUENCE [LARGE SCALE GENOMIC DNA]</scope>
    <source>
        <strain evidence="2">W744_W776</strain>
    </source>
</reference>
<feature type="transmembrane region" description="Helical" evidence="1">
    <location>
        <begin position="57"/>
        <end position="74"/>
    </location>
</feature>
<dbReference type="AlphaFoldDB" id="A0AAV6UPM6"/>
<organism evidence="2 3">
    <name type="scientific">Oedothorax gibbosus</name>
    <dbReference type="NCBI Taxonomy" id="931172"/>
    <lineage>
        <taxon>Eukaryota</taxon>
        <taxon>Metazoa</taxon>
        <taxon>Ecdysozoa</taxon>
        <taxon>Arthropoda</taxon>
        <taxon>Chelicerata</taxon>
        <taxon>Arachnida</taxon>
        <taxon>Araneae</taxon>
        <taxon>Araneomorphae</taxon>
        <taxon>Entelegynae</taxon>
        <taxon>Araneoidea</taxon>
        <taxon>Linyphiidae</taxon>
        <taxon>Erigoninae</taxon>
        <taxon>Oedothorax</taxon>
    </lineage>
</organism>
<keyword evidence="3" id="KW-1185">Reference proteome</keyword>
<evidence type="ECO:0000313" key="3">
    <source>
        <dbReference type="Proteomes" id="UP000827092"/>
    </source>
</evidence>
<keyword evidence="1" id="KW-0812">Transmembrane</keyword>
<sequence>MMQPEGYGAIPMDLHISQQGYHPYYRKGHDDAPGPPIVQTRKEKVDLGKVRWCRVDLNIVGGLAIIFMCFGTWLKKKMVLIYCGGVFEKQVGKQKYGRMS</sequence>
<evidence type="ECO:0000313" key="2">
    <source>
        <dbReference type="EMBL" id="KAG8186222.1"/>
    </source>
</evidence>
<dbReference type="EMBL" id="JAFNEN010000309">
    <property type="protein sequence ID" value="KAG8186222.1"/>
    <property type="molecule type" value="Genomic_DNA"/>
</dbReference>
<gene>
    <name evidence="2" type="ORF">JTE90_008749</name>
</gene>